<dbReference type="InterPro" id="IPR011712">
    <property type="entry name" value="Sig_transdc_His_kin_sub3_dim/P"/>
</dbReference>
<dbReference type="Proteomes" id="UP000598217">
    <property type="component" value="Unassembled WGS sequence"/>
</dbReference>
<feature type="transmembrane region" description="Helical" evidence="11">
    <location>
        <begin position="33"/>
        <end position="52"/>
    </location>
</feature>
<keyword evidence="11" id="KW-1133">Transmembrane helix</keyword>
<dbReference type="Pfam" id="PF07730">
    <property type="entry name" value="HisKA_3"/>
    <property type="match status" value="1"/>
</dbReference>
<dbReference type="PANTHER" id="PTHR24421:SF10">
    <property type="entry name" value="NITRATE_NITRITE SENSOR PROTEIN NARQ"/>
    <property type="match status" value="1"/>
</dbReference>
<keyword evidence="14" id="KW-1185">Reference proteome</keyword>
<dbReference type="CDD" id="cd16917">
    <property type="entry name" value="HATPase_UhpB-NarQ-NarX-like"/>
    <property type="match status" value="1"/>
</dbReference>
<keyword evidence="4" id="KW-0808">Transferase</keyword>
<evidence type="ECO:0000256" key="2">
    <source>
        <dbReference type="ARBA" id="ARBA00012438"/>
    </source>
</evidence>
<feature type="transmembrane region" description="Helical" evidence="11">
    <location>
        <begin position="72"/>
        <end position="96"/>
    </location>
</feature>
<comment type="caution">
    <text evidence="13">The sequence shown here is derived from an EMBL/GenBank/DDBJ whole genome shotgun (WGS) entry which is preliminary data.</text>
</comment>
<dbReference type="PANTHER" id="PTHR24421">
    <property type="entry name" value="NITRATE/NITRITE SENSOR PROTEIN NARX-RELATED"/>
    <property type="match status" value="1"/>
</dbReference>
<dbReference type="InterPro" id="IPR050482">
    <property type="entry name" value="Sensor_HK_TwoCompSys"/>
</dbReference>
<feature type="region of interest" description="Disordered" evidence="10">
    <location>
        <begin position="409"/>
        <end position="440"/>
    </location>
</feature>
<dbReference type="InterPro" id="IPR036890">
    <property type="entry name" value="HATPase_C_sf"/>
</dbReference>
<feature type="coiled-coil region" evidence="9">
    <location>
        <begin position="178"/>
        <end position="205"/>
    </location>
</feature>
<keyword evidence="6 13" id="KW-0418">Kinase</keyword>
<evidence type="ECO:0000256" key="5">
    <source>
        <dbReference type="ARBA" id="ARBA00022741"/>
    </source>
</evidence>
<keyword evidence="11" id="KW-0472">Membrane</keyword>
<feature type="transmembrane region" description="Helical" evidence="11">
    <location>
        <begin position="103"/>
        <end position="128"/>
    </location>
</feature>
<keyword evidence="9" id="KW-0175">Coiled coil</keyword>
<organism evidence="13 14">
    <name type="scientific">Nocardiopsis terrae</name>
    <dbReference type="NCBI Taxonomy" id="372655"/>
    <lineage>
        <taxon>Bacteria</taxon>
        <taxon>Bacillati</taxon>
        <taxon>Actinomycetota</taxon>
        <taxon>Actinomycetes</taxon>
        <taxon>Streptosporangiales</taxon>
        <taxon>Nocardiopsidaceae</taxon>
        <taxon>Nocardiopsis</taxon>
    </lineage>
</organism>
<accession>A0ABR9HFH1</accession>
<evidence type="ECO:0000256" key="9">
    <source>
        <dbReference type="SAM" id="Coils"/>
    </source>
</evidence>
<evidence type="ECO:0000256" key="3">
    <source>
        <dbReference type="ARBA" id="ARBA00022553"/>
    </source>
</evidence>
<dbReference type="SUPFAM" id="SSF55874">
    <property type="entry name" value="ATPase domain of HSP90 chaperone/DNA topoisomerase II/histidine kinase"/>
    <property type="match status" value="1"/>
</dbReference>
<comment type="catalytic activity">
    <reaction evidence="1">
        <text>ATP + protein L-histidine = ADP + protein N-phospho-L-histidine.</text>
        <dbReference type="EC" id="2.7.13.3"/>
    </reaction>
</comment>
<dbReference type="GO" id="GO:0016301">
    <property type="term" value="F:kinase activity"/>
    <property type="evidence" value="ECO:0007669"/>
    <property type="project" value="UniProtKB-KW"/>
</dbReference>
<keyword evidence="11" id="KW-0812">Transmembrane</keyword>
<evidence type="ECO:0000256" key="8">
    <source>
        <dbReference type="ARBA" id="ARBA00023012"/>
    </source>
</evidence>
<evidence type="ECO:0000256" key="6">
    <source>
        <dbReference type="ARBA" id="ARBA00022777"/>
    </source>
</evidence>
<keyword evidence="7" id="KW-0067">ATP-binding</keyword>
<evidence type="ECO:0000313" key="14">
    <source>
        <dbReference type="Proteomes" id="UP000598217"/>
    </source>
</evidence>
<evidence type="ECO:0000256" key="10">
    <source>
        <dbReference type="SAM" id="MobiDB-lite"/>
    </source>
</evidence>
<keyword evidence="3" id="KW-0597">Phosphoprotein</keyword>
<evidence type="ECO:0000259" key="12">
    <source>
        <dbReference type="Pfam" id="PF07730"/>
    </source>
</evidence>
<sequence length="440" mass="47798">MRGWLRSRAESAAALARHNWMWWWDRRLRIADWCYAVFTLPFSGLMMLAGTSSGLGLLSPPLTGVIGLLSNALVALPAVFVLFVVPGTLASVAMLWRRSKPKWLMLAGVLLMALYANPIPLMVGLYSYPAHFSDRRPLTGWFVLGLLATSVTYNHTPVSFVVLSVLYLVVPVIAGLWIGTRRQLIDRLQERAERLEREQHMMADQAISAERTRIAREMHDVVAHRVSLMVLHAGGLEVSAADERTAQAAGLIRTTGREALAELRGILGVLRDDGTDAAPTAPQPVLDDLERLIAEWRGAGMEVSREETGPRRPLPPAVQRTAFRVVQEGLTNAAKHATGAAVRVWLHHGPNRLEVEVVNEPGNGPAHAPPRSGYGLTGLRERVVLAGGELSAGVCPDGGWRMRAILPVGEEGPDTAAEPGPHSAEVEEEGTDGDPHAPGR</sequence>
<evidence type="ECO:0000256" key="11">
    <source>
        <dbReference type="SAM" id="Phobius"/>
    </source>
</evidence>
<evidence type="ECO:0000256" key="7">
    <source>
        <dbReference type="ARBA" id="ARBA00022840"/>
    </source>
</evidence>
<keyword evidence="8" id="KW-0902">Two-component regulatory system</keyword>
<dbReference type="EMBL" id="JADBDY010000001">
    <property type="protein sequence ID" value="MBE1457767.1"/>
    <property type="molecule type" value="Genomic_DNA"/>
</dbReference>
<evidence type="ECO:0000313" key="13">
    <source>
        <dbReference type="EMBL" id="MBE1457767.1"/>
    </source>
</evidence>
<proteinExistence type="predicted"/>
<dbReference type="Gene3D" id="1.20.5.1930">
    <property type="match status" value="1"/>
</dbReference>
<gene>
    <name evidence="13" type="ORF">H4W79_001981</name>
</gene>
<protein>
    <recommendedName>
        <fullName evidence="2">histidine kinase</fullName>
        <ecNumber evidence="2">2.7.13.3</ecNumber>
    </recommendedName>
</protein>
<name>A0ABR9HFH1_9ACTN</name>
<feature type="domain" description="Signal transduction histidine kinase subgroup 3 dimerisation and phosphoacceptor" evidence="12">
    <location>
        <begin position="210"/>
        <end position="273"/>
    </location>
</feature>
<keyword evidence="5" id="KW-0547">Nucleotide-binding</keyword>
<evidence type="ECO:0000256" key="1">
    <source>
        <dbReference type="ARBA" id="ARBA00000085"/>
    </source>
</evidence>
<evidence type="ECO:0000256" key="4">
    <source>
        <dbReference type="ARBA" id="ARBA00022679"/>
    </source>
</evidence>
<dbReference type="Gene3D" id="3.30.565.10">
    <property type="entry name" value="Histidine kinase-like ATPase, C-terminal domain"/>
    <property type="match status" value="1"/>
</dbReference>
<feature type="transmembrane region" description="Helical" evidence="11">
    <location>
        <begin position="158"/>
        <end position="179"/>
    </location>
</feature>
<reference evidence="13 14" key="1">
    <citation type="submission" date="2020-10" db="EMBL/GenBank/DDBJ databases">
        <title>Sequencing the genomes of 1000 actinobacteria strains.</title>
        <authorList>
            <person name="Klenk H.-P."/>
        </authorList>
    </citation>
    <scope>NUCLEOTIDE SEQUENCE [LARGE SCALE GENOMIC DNA]</scope>
    <source>
        <strain evidence="13 14">DSM 45157</strain>
    </source>
</reference>
<dbReference type="EC" id="2.7.13.3" evidence="2"/>